<accession>A0A369KNR5</accession>
<protein>
    <recommendedName>
        <fullName evidence="1">Flagellar protein FlgJ N-terminal domain-containing protein</fullName>
    </recommendedName>
</protein>
<name>A0A369KNR5_9BACT</name>
<organism evidence="2 3">
    <name type="scientific">Spirobacillus cienkowskii</name>
    <dbReference type="NCBI Taxonomy" id="495820"/>
    <lineage>
        <taxon>Bacteria</taxon>
        <taxon>Pseudomonadati</taxon>
        <taxon>Bdellovibrionota</taxon>
        <taxon>Oligoflexia</taxon>
        <taxon>Silvanigrellales</taxon>
        <taxon>Spirobacillus</taxon>
    </lineage>
</organism>
<dbReference type="AlphaFoldDB" id="A0A369KNR5"/>
<evidence type="ECO:0000313" key="3">
    <source>
        <dbReference type="Proteomes" id="UP000253934"/>
    </source>
</evidence>
<dbReference type="EMBL" id="QOVW01000098">
    <property type="protein sequence ID" value="RDB35192.1"/>
    <property type="molecule type" value="Genomic_DNA"/>
</dbReference>
<dbReference type="InterPro" id="IPR019301">
    <property type="entry name" value="Flagellar_prot_FlgJ_N"/>
</dbReference>
<reference evidence="2" key="1">
    <citation type="submission" date="2018-04" db="EMBL/GenBank/DDBJ databases">
        <title>Draft genome sequence of the Candidatus Spirobacillus cienkowskii, a pathogen of freshwater Daphnia species, reconstructed from hemolymph metagenomic reads.</title>
        <authorList>
            <person name="Bresciani L."/>
            <person name="Lemos L.N."/>
            <person name="Wale N."/>
            <person name="Lin J.Y."/>
            <person name="Fernandes G.R."/>
            <person name="Duffy M.A."/>
            <person name="Rodrigues J.M."/>
        </authorList>
    </citation>
    <scope>NUCLEOTIDE SEQUENCE [LARGE SCALE GENOMIC DNA]</scope>
    <source>
        <strain evidence="2">Binning01</strain>
    </source>
</reference>
<evidence type="ECO:0000313" key="2">
    <source>
        <dbReference type="EMBL" id="RDB35192.1"/>
    </source>
</evidence>
<dbReference type="Pfam" id="PF10135">
    <property type="entry name" value="Rod-binding"/>
    <property type="match status" value="1"/>
</dbReference>
<keyword evidence="3" id="KW-1185">Reference proteome</keyword>
<dbReference type="Proteomes" id="UP000253934">
    <property type="component" value="Unassembled WGS sequence"/>
</dbReference>
<gene>
    <name evidence="2" type="ORF">DCC88_11500</name>
</gene>
<proteinExistence type="predicted"/>
<sequence>MRINIMDNLLFKKTIPSEKETVNPKIKEAETVAKEFETIYLDMMLKSMRQTAKPENESNAHDIFQSMLDSEYSKIMAESQSFGIRDLILNWMKDNDPSLNPSIKILNSQNLNTDNNELFESKKVIENMKSKSLFTKLALQKYKID</sequence>
<comment type="caution">
    <text evidence="2">The sequence shown here is derived from an EMBL/GenBank/DDBJ whole genome shotgun (WGS) entry which is preliminary data.</text>
</comment>
<feature type="domain" description="Flagellar protein FlgJ N-terminal" evidence="1">
    <location>
        <begin position="46"/>
        <end position="89"/>
    </location>
</feature>
<evidence type="ECO:0000259" key="1">
    <source>
        <dbReference type="Pfam" id="PF10135"/>
    </source>
</evidence>